<dbReference type="InterPro" id="IPR002942">
    <property type="entry name" value="S4_RNA-bd"/>
</dbReference>
<keyword evidence="2 7" id="KW-0694">RNA-binding</keyword>
<evidence type="ECO:0000256" key="4">
    <source>
        <dbReference type="ARBA" id="ARBA00036882"/>
    </source>
</evidence>
<dbReference type="CDD" id="cd00165">
    <property type="entry name" value="S4"/>
    <property type="match status" value="1"/>
</dbReference>
<evidence type="ECO:0000313" key="12">
    <source>
        <dbReference type="Proteomes" id="UP000826722"/>
    </source>
</evidence>
<evidence type="ECO:0000256" key="5">
    <source>
        <dbReference type="ARBA" id="ARBA00056072"/>
    </source>
</evidence>
<comment type="catalytic activity">
    <reaction evidence="8">
        <text>a uridine in RNA = a pseudouridine in RNA</text>
        <dbReference type="Rhea" id="RHEA:48348"/>
        <dbReference type="Rhea" id="RHEA-COMP:12068"/>
        <dbReference type="Rhea" id="RHEA-COMP:12069"/>
        <dbReference type="ChEBI" id="CHEBI:65314"/>
        <dbReference type="ChEBI" id="CHEBI:65315"/>
    </reaction>
</comment>
<dbReference type="KEGG" id="mpau:ZMTM_15100"/>
<keyword evidence="3 8" id="KW-0413">Isomerase</keyword>
<dbReference type="EC" id="5.4.99.-" evidence="8"/>
<evidence type="ECO:0000259" key="10">
    <source>
        <dbReference type="SMART" id="SM00363"/>
    </source>
</evidence>
<dbReference type="NCBIfam" id="TIGR00005">
    <property type="entry name" value="rluA_subfam"/>
    <property type="match status" value="1"/>
</dbReference>
<dbReference type="GO" id="GO:0160140">
    <property type="term" value="F:23S rRNA pseudouridine(1911/1915/1917) synthase activity"/>
    <property type="evidence" value="ECO:0007669"/>
    <property type="project" value="UniProtKB-EC"/>
</dbReference>
<reference evidence="11" key="1">
    <citation type="journal article" date="2021" name="Arch. Microbiol.">
        <title>Methyloradius palustris gen. nov., sp. nov., a methanol-oxidizing bacterium isolated from snow.</title>
        <authorList>
            <person name="Miyadera T."/>
            <person name="Kojima H."/>
            <person name="Fukui M."/>
        </authorList>
    </citation>
    <scope>NUCLEOTIDE SEQUENCE</scope>
    <source>
        <strain evidence="11">Zm11</strain>
    </source>
</reference>
<dbReference type="PANTHER" id="PTHR21600">
    <property type="entry name" value="MITOCHONDRIAL RNA PSEUDOURIDINE SYNTHASE"/>
    <property type="match status" value="1"/>
</dbReference>
<dbReference type="InterPro" id="IPR006224">
    <property type="entry name" value="PsdUridine_synth_RluA-like_CS"/>
</dbReference>
<dbReference type="Proteomes" id="UP000826722">
    <property type="component" value="Chromosome"/>
</dbReference>
<organism evidence="11 12">
    <name type="scientific">Methyloradius palustris</name>
    <dbReference type="NCBI Taxonomy" id="2778876"/>
    <lineage>
        <taxon>Bacteria</taxon>
        <taxon>Pseudomonadati</taxon>
        <taxon>Pseudomonadota</taxon>
        <taxon>Betaproteobacteria</taxon>
        <taxon>Nitrosomonadales</taxon>
        <taxon>Methylophilaceae</taxon>
        <taxon>Methyloradius</taxon>
    </lineage>
</organism>
<evidence type="ECO:0000256" key="1">
    <source>
        <dbReference type="ARBA" id="ARBA00010876"/>
    </source>
</evidence>
<comment type="catalytic activity">
    <reaction evidence="4">
        <text>uridine(1911/1915/1917) in 23S rRNA = pseudouridine(1911/1915/1917) in 23S rRNA</text>
        <dbReference type="Rhea" id="RHEA:42524"/>
        <dbReference type="Rhea" id="RHEA-COMP:10097"/>
        <dbReference type="Rhea" id="RHEA-COMP:10098"/>
        <dbReference type="ChEBI" id="CHEBI:65314"/>
        <dbReference type="ChEBI" id="CHEBI:65315"/>
        <dbReference type="EC" id="5.4.99.23"/>
    </reaction>
</comment>
<dbReference type="EMBL" id="AP024110">
    <property type="protein sequence ID" value="BCM25251.1"/>
    <property type="molecule type" value="Genomic_DNA"/>
</dbReference>
<feature type="active site" evidence="6">
    <location>
        <position position="139"/>
    </location>
</feature>
<accession>A0A8D5G8V6</accession>
<keyword evidence="12" id="KW-1185">Reference proteome</keyword>
<dbReference type="NCBIfam" id="NF008385">
    <property type="entry name" value="PRK11180.1"/>
    <property type="match status" value="1"/>
</dbReference>
<feature type="domain" description="RNA-binding S4" evidence="10">
    <location>
        <begin position="18"/>
        <end position="83"/>
    </location>
</feature>
<feature type="region of interest" description="Disordered" evidence="9">
    <location>
        <begin position="335"/>
        <end position="356"/>
    </location>
</feature>
<gene>
    <name evidence="11" type="primary">rluD</name>
    <name evidence="11" type="ORF">ZMTM_15100</name>
</gene>
<dbReference type="InterPro" id="IPR050188">
    <property type="entry name" value="RluA_PseudoU_synthase"/>
</dbReference>
<dbReference type="PANTHER" id="PTHR21600:SF44">
    <property type="entry name" value="RIBOSOMAL LARGE SUBUNIT PSEUDOURIDINE SYNTHASE D"/>
    <property type="match status" value="1"/>
</dbReference>
<evidence type="ECO:0000313" key="11">
    <source>
        <dbReference type="EMBL" id="BCM25251.1"/>
    </source>
</evidence>
<dbReference type="GO" id="GO:0000455">
    <property type="term" value="P:enzyme-directed rRNA pseudouridine synthesis"/>
    <property type="evidence" value="ECO:0007669"/>
    <property type="project" value="TreeGrafter"/>
</dbReference>
<comment type="function">
    <text evidence="5">Responsible for synthesis of pseudouridine from uracil at positions 1911, 1915 and 1917 in 23S ribosomal RNA.</text>
</comment>
<evidence type="ECO:0000256" key="3">
    <source>
        <dbReference type="ARBA" id="ARBA00023235"/>
    </source>
</evidence>
<dbReference type="PROSITE" id="PS50889">
    <property type="entry name" value="S4"/>
    <property type="match status" value="1"/>
</dbReference>
<dbReference type="GO" id="GO:0003723">
    <property type="term" value="F:RNA binding"/>
    <property type="evidence" value="ECO:0007669"/>
    <property type="project" value="UniProtKB-KW"/>
</dbReference>
<dbReference type="Pfam" id="PF00849">
    <property type="entry name" value="PseudoU_synth_2"/>
    <property type="match status" value="1"/>
</dbReference>
<dbReference type="InterPro" id="IPR020103">
    <property type="entry name" value="PsdUridine_synth_cat_dom_sf"/>
</dbReference>
<dbReference type="InterPro" id="IPR006145">
    <property type="entry name" value="PsdUridine_synth_RsuA/RluA"/>
</dbReference>
<dbReference type="SUPFAM" id="SSF55174">
    <property type="entry name" value="Alpha-L RNA-binding motif"/>
    <property type="match status" value="1"/>
</dbReference>
<dbReference type="InterPro" id="IPR006225">
    <property type="entry name" value="PsdUridine_synth_RluC/D"/>
</dbReference>
<dbReference type="AlphaFoldDB" id="A0A8D5G8V6"/>
<evidence type="ECO:0000256" key="9">
    <source>
        <dbReference type="SAM" id="MobiDB-lite"/>
    </source>
</evidence>
<dbReference type="Gene3D" id="3.30.2350.10">
    <property type="entry name" value="Pseudouridine synthase"/>
    <property type="match status" value="1"/>
</dbReference>
<protein>
    <recommendedName>
        <fullName evidence="8">Pseudouridine synthase</fullName>
        <ecNumber evidence="8">5.4.99.-</ecNumber>
    </recommendedName>
</protein>
<dbReference type="CDD" id="cd02869">
    <property type="entry name" value="PseudoU_synth_RluA_like"/>
    <property type="match status" value="1"/>
</dbReference>
<sequence length="356" mass="40256">MTQTAPTILIIPQDLGGLRLDQALQKLMPEYSRSRLQSWIKTGAVTLDNQAATSKIKVWGGERIEITLQALPEDNAFAAEDLPLDIVYEDDHLLVINKPAGLVVHPAAGNWQGTLLNALLYHVPQVKDLPRAGIVHRLDKDTSGLLVVAKTLAAQTSLVRQLQARTVKREYRAIVWGQIWRNGKVDQPIGRHPRSRTKMAVNRNGKPAVTQYEVLERFAVHTYLRCILETGRTHQIRVHMQHLLAPMVGDPVYGMRGIIPLRAMTHTLRQALPQFNRQALHAIKLGLIHPETGEAMEWQIELAQDMKALLEAMRYEEPVVEDEYADDDNVIYAFDDDEADEESDEILEELEDDDIE</sequence>
<dbReference type="InterPro" id="IPR036986">
    <property type="entry name" value="S4_RNA-bd_sf"/>
</dbReference>
<dbReference type="SUPFAM" id="SSF55120">
    <property type="entry name" value="Pseudouridine synthase"/>
    <property type="match status" value="1"/>
</dbReference>
<evidence type="ECO:0000256" key="8">
    <source>
        <dbReference type="RuleBase" id="RU362028"/>
    </source>
</evidence>
<name>A0A8D5G8V6_9PROT</name>
<dbReference type="SMART" id="SM00363">
    <property type="entry name" value="S4"/>
    <property type="match status" value="1"/>
</dbReference>
<dbReference type="PROSITE" id="PS01129">
    <property type="entry name" value="PSI_RLU"/>
    <property type="match status" value="1"/>
</dbReference>
<dbReference type="RefSeq" id="WP_221763359.1">
    <property type="nucleotide sequence ID" value="NZ_AP024110.1"/>
</dbReference>
<proteinExistence type="inferred from homology"/>
<dbReference type="FunFam" id="3.30.2350.10:FF:000006">
    <property type="entry name" value="Pseudouridine synthase"/>
    <property type="match status" value="1"/>
</dbReference>
<evidence type="ECO:0000256" key="6">
    <source>
        <dbReference type="PIRSR" id="PIRSR606225-1"/>
    </source>
</evidence>
<evidence type="ECO:0000256" key="7">
    <source>
        <dbReference type="PROSITE-ProRule" id="PRU00182"/>
    </source>
</evidence>
<dbReference type="Gene3D" id="3.10.290.10">
    <property type="entry name" value="RNA-binding S4 domain"/>
    <property type="match status" value="1"/>
</dbReference>
<comment type="similarity">
    <text evidence="1 8">Belongs to the pseudouridine synthase RluA family.</text>
</comment>
<evidence type="ECO:0000256" key="2">
    <source>
        <dbReference type="ARBA" id="ARBA00022884"/>
    </source>
</evidence>